<keyword evidence="2" id="KW-0479">Metal-binding</keyword>
<evidence type="ECO:0000256" key="6">
    <source>
        <dbReference type="ARBA" id="ARBA00023049"/>
    </source>
</evidence>
<organism evidence="8">
    <name type="scientific">mine drainage metagenome</name>
    <dbReference type="NCBI Taxonomy" id="410659"/>
    <lineage>
        <taxon>unclassified sequences</taxon>
        <taxon>metagenomes</taxon>
        <taxon>ecological metagenomes</taxon>
    </lineage>
</organism>
<reference evidence="8" key="1">
    <citation type="submission" date="2009-10" db="EMBL/GenBank/DDBJ databases">
        <title>Diversity of trophic interactions inside an arsenic-rich microbial ecosystem.</title>
        <authorList>
            <person name="Bertin P.N."/>
            <person name="Heinrich-Salmeron A."/>
            <person name="Pelletier E."/>
            <person name="Goulhen-Chollet F."/>
            <person name="Arsene-Ploetze F."/>
            <person name="Gallien S."/>
            <person name="Calteau A."/>
            <person name="Vallenet D."/>
            <person name="Casiot C."/>
            <person name="Chane-Woon-Ming B."/>
            <person name="Giloteaux L."/>
            <person name="Barakat M."/>
            <person name="Bonnefoy V."/>
            <person name="Bruneel O."/>
            <person name="Chandler M."/>
            <person name="Cleiss J."/>
            <person name="Duran R."/>
            <person name="Elbaz-Poulichet F."/>
            <person name="Fonknechten N."/>
            <person name="Lauga B."/>
            <person name="Mornico D."/>
            <person name="Ortet P."/>
            <person name="Schaeffer C."/>
            <person name="Siguier P."/>
            <person name="Alexander Thil Smith A."/>
            <person name="Van Dorsselaer A."/>
            <person name="Weissenbach J."/>
            <person name="Medigue C."/>
            <person name="Le Paslier D."/>
        </authorList>
    </citation>
    <scope>NUCLEOTIDE SEQUENCE</scope>
</reference>
<keyword evidence="6" id="KW-0482">Metalloprotease</keyword>
<gene>
    <name evidence="8" type="primary">vanX</name>
    <name evidence="8" type="ORF">CARN4_0925</name>
</gene>
<dbReference type="EC" id="3.4.13.22" evidence="8"/>
<evidence type="ECO:0000313" key="8">
    <source>
        <dbReference type="EMBL" id="CBI02200.1"/>
    </source>
</evidence>
<evidence type="ECO:0000256" key="5">
    <source>
        <dbReference type="ARBA" id="ARBA00022997"/>
    </source>
</evidence>
<dbReference type="GO" id="GO:0046872">
    <property type="term" value="F:metal ion binding"/>
    <property type="evidence" value="ECO:0007669"/>
    <property type="project" value="UniProtKB-KW"/>
</dbReference>
<protein>
    <submittedName>
        <fullName evidence="8">D-alanyl-D-alanine dipeptidase (D-Ala-D-Ala dipeptidase)</fullName>
        <ecNumber evidence="8">3.4.13.22</ecNumber>
    </submittedName>
</protein>
<name>E6Q4T9_9ZZZZ</name>
<keyword evidence="5 8" id="KW-0224">Dipeptidase</keyword>
<sequence>MISLLRAMLLALSSTLAVIPNGFTYLASLAPQIRQDIRYATPDNFTGARVPGYDAPACILTTPAAKALLRVERTLLTHYLTLRVYDCHRPESAVDAFLAWSKRPTNLRDEALYYPNVPKSALFARGYISERSAHSRGSTVDLTIDGLAMGTPYDYFDPLSRGDAPVPTQARANRMFLAMLMERYGFKPYPAEWWHFTLVREPFPKRSFNFPITAQHSR</sequence>
<accession>E6Q4T9</accession>
<dbReference type="Gene3D" id="3.30.1380.10">
    <property type="match status" value="1"/>
</dbReference>
<dbReference type="AlphaFoldDB" id="E6Q4T9"/>
<dbReference type="PIRSF" id="PIRSF026671">
    <property type="entry name" value="AA_dipeptidase"/>
    <property type="match status" value="1"/>
</dbReference>
<keyword evidence="4" id="KW-0862">Zinc</keyword>
<keyword evidence="3 8" id="KW-0378">Hydrolase</keyword>
<dbReference type="HAMAP" id="MF_01924">
    <property type="entry name" value="A_A_dipeptidase"/>
    <property type="match status" value="1"/>
</dbReference>
<dbReference type="PANTHER" id="PTHR43126">
    <property type="entry name" value="D-ALANYL-D-ALANINE DIPEPTIDASE"/>
    <property type="match status" value="1"/>
</dbReference>
<comment type="caution">
    <text evidence="8">The sequence shown here is derived from an EMBL/GenBank/DDBJ whole genome shotgun (WGS) entry which is preliminary data.</text>
</comment>
<evidence type="ECO:0000256" key="3">
    <source>
        <dbReference type="ARBA" id="ARBA00022801"/>
    </source>
</evidence>
<dbReference type="GO" id="GO:0071555">
    <property type="term" value="P:cell wall organization"/>
    <property type="evidence" value="ECO:0007669"/>
    <property type="project" value="UniProtKB-KW"/>
</dbReference>
<dbReference type="GO" id="GO:0160237">
    <property type="term" value="F:D-Ala-D-Ala dipeptidase activity"/>
    <property type="evidence" value="ECO:0007669"/>
    <property type="project" value="UniProtKB-EC"/>
</dbReference>
<proteinExistence type="inferred from homology"/>
<dbReference type="InterPro" id="IPR009045">
    <property type="entry name" value="Zn_M74/Hedgehog-like"/>
</dbReference>
<evidence type="ECO:0000256" key="4">
    <source>
        <dbReference type="ARBA" id="ARBA00022833"/>
    </source>
</evidence>
<evidence type="ECO:0000256" key="7">
    <source>
        <dbReference type="ARBA" id="ARBA00023316"/>
    </source>
</evidence>
<evidence type="ECO:0000256" key="1">
    <source>
        <dbReference type="ARBA" id="ARBA00022670"/>
    </source>
</evidence>
<dbReference type="CDD" id="cd14817">
    <property type="entry name" value="D-Ala-D-Ala_dipeptidase_VanX"/>
    <property type="match status" value="1"/>
</dbReference>
<dbReference type="Pfam" id="PF01427">
    <property type="entry name" value="Peptidase_M15"/>
    <property type="match status" value="1"/>
</dbReference>
<dbReference type="EMBL" id="CABO01000031">
    <property type="protein sequence ID" value="CBI02200.1"/>
    <property type="molecule type" value="Genomic_DNA"/>
</dbReference>
<dbReference type="InterPro" id="IPR000755">
    <property type="entry name" value="A_A_dipeptidase"/>
</dbReference>
<dbReference type="PANTHER" id="PTHR43126:SF1">
    <property type="entry name" value="D-ALANYL-D-ALANINE DIPEPTIDASE"/>
    <property type="match status" value="1"/>
</dbReference>
<keyword evidence="1" id="KW-0645">Protease</keyword>
<evidence type="ECO:0000256" key="2">
    <source>
        <dbReference type="ARBA" id="ARBA00022723"/>
    </source>
</evidence>
<dbReference type="GO" id="GO:0006508">
    <property type="term" value="P:proteolysis"/>
    <property type="evidence" value="ECO:0007669"/>
    <property type="project" value="UniProtKB-KW"/>
</dbReference>
<dbReference type="GO" id="GO:0008237">
    <property type="term" value="F:metallopeptidase activity"/>
    <property type="evidence" value="ECO:0007669"/>
    <property type="project" value="UniProtKB-KW"/>
</dbReference>
<keyword evidence="7" id="KW-0961">Cell wall biogenesis/degradation</keyword>
<dbReference type="SUPFAM" id="SSF55166">
    <property type="entry name" value="Hedgehog/DD-peptidase"/>
    <property type="match status" value="1"/>
</dbReference>